<gene>
    <name evidence="1" type="ORF">C7959_11220</name>
</gene>
<keyword evidence="2" id="KW-1185">Reference proteome</keyword>
<sequence length="451" mass="52328">MSNYSIYQENVKADILNLIEVMECLPILFIGSGISKRYFEAPNWDELLTIMADQNPFCRQYAYYKQNYIKKSSIGSQIAKEYSDWAWGDGNDFFDKSLYSEDYKLDVFLKYKIAEYLKGITPSEIEEVASKHQKELKLLQQISPHAIITTNYDTFLQMLFPEYEAIIGQQILRTQYQSIGEIFKIHGCVSSMKDIILTEEDYDEFIKRKKYLTAKLLTYFLEHPIFIFGYSVTDSNIKAILSDIDEILVTEGELVPNIFLVEYRKNIDENANYPSERLINLENGKSLRIKTIVAKDFDWIYETMATDCPIEKVNPKLLRALLSRTYELIRTDVPRRTVEIDYAELRSALHDKSEIGKIYGITTLTNPSAFNLSYPYSLTDVGKAIGYNNWHSANDLIEEIKRKDGVCIKESDNKYHIAIMNGDTLVARKYSEEMVSLLKKVKNNEPYNVEL</sequence>
<dbReference type="Pfam" id="PF13289">
    <property type="entry name" value="SIR2_2"/>
    <property type="match status" value="1"/>
</dbReference>
<dbReference type="EMBL" id="SOEG01000012">
    <property type="protein sequence ID" value="TDX51520.1"/>
    <property type="molecule type" value="Genomic_DNA"/>
</dbReference>
<name>A0A4R8H444_9FIRM</name>
<organism evidence="1 2">
    <name type="scientific">Orenia marismortui</name>
    <dbReference type="NCBI Taxonomy" id="46469"/>
    <lineage>
        <taxon>Bacteria</taxon>
        <taxon>Bacillati</taxon>
        <taxon>Bacillota</taxon>
        <taxon>Clostridia</taxon>
        <taxon>Halanaerobiales</taxon>
        <taxon>Halobacteroidaceae</taxon>
        <taxon>Orenia</taxon>
    </lineage>
</organism>
<dbReference type="AlphaFoldDB" id="A0A4R8H444"/>
<proteinExistence type="predicted"/>
<reference evidence="1 2" key="1">
    <citation type="submission" date="2019-03" db="EMBL/GenBank/DDBJ databases">
        <title>Subsurface microbial communities from deep shales in Ohio and West Virginia, USA.</title>
        <authorList>
            <person name="Wrighton K."/>
        </authorList>
    </citation>
    <scope>NUCLEOTIDE SEQUENCE [LARGE SCALE GENOMIC DNA]</scope>
    <source>
        <strain evidence="1 2">MSL 6dP</strain>
    </source>
</reference>
<protein>
    <submittedName>
        <fullName evidence="1">SIR2-like protein</fullName>
    </submittedName>
</protein>
<dbReference type="RefSeq" id="WP_134116586.1">
    <property type="nucleotide sequence ID" value="NZ_SOEG01000012.1"/>
</dbReference>
<accession>A0A4R8H444</accession>
<comment type="caution">
    <text evidence="1">The sequence shown here is derived from an EMBL/GenBank/DDBJ whole genome shotgun (WGS) entry which is preliminary data.</text>
</comment>
<evidence type="ECO:0000313" key="1">
    <source>
        <dbReference type="EMBL" id="TDX51520.1"/>
    </source>
</evidence>
<evidence type="ECO:0000313" key="2">
    <source>
        <dbReference type="Proteomes" id="UP000295832"/>
    </source>
</evidence>
<dbReference type="Proteomes" id="UP000295832">
    <property type="component" value="Unassembled WGS sequence"/>
</dbReference>